<reference evidence="7 8" key="1">
    <citation type="submission" date="2019-05" db="EMBL/GenBank/DDBJ databases">
        <title>Another draft genome of Portunus trituberculatus and its Hox gene families provides insights of decapod evolution.</title>
        <authorList>
            <person name="Jeong J.-H."/>
            <person name="Song I."/>
            <person name="Kim S."/>
            <person name="Choi T."/>
            <person name="Kim D."/>
            <person name="Ryu S."/>
            <person name="Kim W."/>
        </authorList>
    </citation>
    <scope>NUCLEOTIDE SEQUENCE [LARGE SCALE GENOMIC DNA]</scope>
    <source>
        <tissue evidence="7">Muscle</tissue>
    </source>
</reference>
<name>A0A5B7HXE7_PORTR</name>
<evidence type="ECO:0000256" key="4">
    <source>
        <dbReference type="SAM" id="Coils"/>
    </source>
</evidence>
<dbReference type="PANTHER" id="PTHR45655:SF5">
    <property type="entry name" value="SOLUBLE GUANYLATE CYCLASE 89DA-RELATED"/>
    <property type="match status" value="1"/>
</dbReference>
<keyword evidence="2" id="KW-0547">Nucleotide-binding</keyword>
<dbReference type="GO" id="GO:0000166">
    <property type="term" value="F:nucleotide binding"/>
    <property type="evidence" value="ECO:0007669"/>
    <property type="project" value="UniProtKB-KW"/>
</dbReference>
<dbReference type="InterPro" id="IPR011645">
    <property type="entry name" value="HNOB_dom_associated"/>
</dbReference>
<dbReference type="OrthoDB" id="1890790at2759"/>
<keyword evidence="5" id="KW-0472">Membrane</keyword>
<evidence type="ECO:0000313" key="7">
    <source>
        <dbReference type="EMBL" id="MPC77150.1"/>
    </source>
</evidence>
<dbReference type="GO" id="GO:0070482">
    <property type="term" value="P:response to oxygen levels"/>
    <property type="evidence" value="ECO:0007669"/>
    <property type="project" value="TreeGrafter"/>
</dbReference>
<dbReference type="GO" id="GO:0019934">
    <property type="term" value="P:cGMP-mediated signaling"/>
    <property type="evidence" value="ECO:0007669"/>
    <property type="project" value="TreeGrafter"/>
</dbReference>
<evidence type="ECO:0000256" key="5">
    <source>
        <dbReference type="SAM" id="Phobius"/>
    </source>
</evidence>
<comment type="caution">
    <text evidence="7">The sequence shown here is derived from an EMBL/GenBank/DDBJ whole genome shotgun (WGS) entry which is preliminary data.</text>
</comment>
<evidence type="ECO:0000313" key="8">
    <source>
        <dbReference type="Proteomes" id="UP000324222"/>
    </source>
</evidence>
<dbReference type="GO" id="GO:0008074">
    <property type="term" value="C:guanylate cyclase complex, soluble"/>
    <property type="evidence" value="ECO:0007669"/>
    <property type="project" value="TreeGrafter"/>
</dbReference>
<feature type="domain" description="Haem NO binding associated" evidence="6">
    <location>
        <begin position="1"/>
        <end position="75"/>
    </location>
</feature>
<proteinExistence type="predicted"/>
<evidence type="ECO:0000259" key="6">
    <source>
        <dbReference type="Pfam" id="PF07701"/>
    </source>
</evidence>
<protein>
    <recommendedName>
        <fullName evidence="1">guanylate cyclase</fullName>
        <ecNumber evidence="1">4.6.1.2</ecNumber>
    </recommendedName>
</protein>
<evidence type="ECO:0000256" key="1">
    <source>
        <dbReference type="ARBA" id="ARBA00012202"/>
    </source>
</evidence>
<feature type="transmembrane region" description="Helical" evidence="5">
    <location>
        <begin position="102"/>
        <end position="120"/>
    </location>
</feature>
<dbReference type="AlphaFoldDB" id="A0A5B7HXE7"/>
<dbReference type="EC" id="4.6.1.2" evidence="1"/>
<sequence length="123" mass="13802">MRETGLYLNDLSMHDQSREMVMKGWEHCSRLQITYTKAEENAARLEDAHQKHEEAKARGDDLLYSMLPREVADKLRQGNHASDTCQVRGGGGGGGGKCFREIFLLILTSVLLLLLLLIISSSR</sequence>
<organism evidence="7 8">
    <name type="scientific">Portunus trituberculatus</name>
    <name type="common">Swimming crab</name>
    <name type="synonym">Neptunus trituberculatus</name>
    <dbReference type="NCBI Taxonomy" id="210409"/>
    <lineage>
        <taxon>Eukaryota</taxon>
        <taxon>Metazoa</taxon>
        <taxon>Ecdysozoa</taxon>
        <taxon>Arthropoda</taxon>
        <taxon>Crustacea</taxon>
        <taxon>Multicrustacea</taxon>
        <taxon>Malacostraca</taxon>
        <taxon>Eumalacostraca</taxon>
        <taxon>Eucarida</taxon>
        <taxon>Decapoda</taxon>
        <taxon>Pleocyemata</taxon>
        <taxon>Brachyura</taxon>
        <taxon>Eubrachyura</taxon>
        <taxon>Portunoidea</taxon>
        <taxon>Portunidae</taxon>
        <taxon>Portuninae</taxon>
        <taxon>Portunus</taxon>
    </lineage>
</organism>
<keyword evidence="3" id="KW-0141">cGMP biosynthesis</keyword>
<dbReference type="Gene3D" id="6.10.250.780">
    <property type="match status" value="1"/>
</dbReference>
<gene>
    <name evidence="7" type="primary">Gyc-89Db</name>
    <name evidence="7" type="ORF">E2C01_071596</name>
</gene>
<keyword evidence="4" id="KW-0175">Coiled coil</keyword>
<dbReference type="EMBL" id="VSRR010045125">
    <property type="protein sequence ID" value="MPC77150.1"/>
    <property type="molecule type" value="Genomic_DNA"/>
</dbReference>
<dbReference type="Proteomes" id="UP000324222">
    <property type="component" value="Unassembled WGS sequence"/>
</dbReference>
<keyword evidence="5" id="KW-1133">Transmembrane helix</keyword>
<dbReference type="Pfam" id="PF07701">
    <property type="entry name" value="HNOBA"/>
    <property type="match status" value="1"/>
</dbReference>
<keyword evidence="5" id="KW-0812">Transmembrane</keyword>
<keyword evidence="8" id="KW-1185">Reference proteome</keyword>
<evidence type="ECO:0000256" key="2">
    <source>
        <dbReference type="ARBA" id="ARBA00022741"/>
    </source>
</evidence>
<dbReference type="PANTHER" id="PTHR45655">
    <property type="entry name" value="GUANYLATE CYCLASE SOLUBLE SUBUNIT BETA-2"/>
    <property type="match status" value="1"/>
</dbReference>
<evidence type="ECO:0000256" key="3">
    <source>
        <dbReference type="ARBA" id="ARBA00023293"/>
    </source>
</evidence>
<accession>A0A5B7HXE7</accession>
<feature type="coiled-coil region" evidence="4">
    <location>
        <begin position="28"/>
        <end position="58"/>
    </location>
</feature>
<dbReference type="GO" id="GO:0004383">
    <property type="term" value="F:guanylate cyclase activity"/>
    <property type="evidence" value="ECO:0007669"/>
    <property type="project" value="UniProtKB-EC"/>
</dbReference>